<sequence>MADNFIISPEITLLIADHADSKTISALQRLNNSIYCLLMTYQHSIVKARIHQLIPEPSLQPPLGSLFSSHGPERQILSPYSFDMLREIELRQTRIDALLNVHPQMPLSVPPPLIQAMSQIPSFAALPIHKQTLLVEMYKSALQAVDQIADQAVLVKSPEMSREIPTDPYVIERSVHRARQAWIRGLTPLQFSLVSSLACLCGMAYMREHPQLNSDPGFMERVTAFKETVLRQGSFAVWGFLHPSDIKKLLLQQQQQPEGQIIRRSPSQPPRARGNLAVMVARRMDDVLKEMEVYESGLNENNVPVDDNGDNAAGEGGEQGAVFAVLDGLLQTVNGMAWRLVLDGGDGEEDGEDEDLRVYPGLRVILRALKG</sequence>
<gene>
    <name evidence="1" type="ORF">QBC38DRAFT_22279</name>
</gene>
<reference evidence="1" key="2">
    <citation type="submission" date="2023-05" db="EMBL/GenBank/DDBJ databases">
        <authorList>
            <consortium name="Lawrence Berkeley National Laboratory"/>
            <person name="Steindorff A."/>
            <person name="Hensen N."/>
            <person name="Bonometti L."/>
            <person name="Westerberg I."/>
            <person name="Brannstrom I.O."/>
            <person name="Guillou S."/>
            <person name="Cros-Aarteil S."/>
            <person name="Calhoun S."/>
            <person name="Haridas S."/>
            <person name="Kuo A."/>
            <person name="Mondo S."/>
            <person name="Pangilinan J."/>
            <person name="Riley R."/>
            <person name="Labutti K."/>
            <person name="Andreopoulos B."/>
            <person name="Lipzen A."/>
            <person name="Chen C."/>
            <person name="Yanf M."/>
            <person name="Daum C."/>
            <person name="Ng V."/>
            <person name="Clum A."/>
            <person name="Ohm R."/>
            <person name="Martin F."/>
            <person name="Silar P."/>
            <person name="Natvig D."/>
            <person name="Lalanne C."/>
            <person name="Gautier V."/>
            <person name="Ament-Velasquez S.L."/>
            <person name="Kruys A."/>
            <person name="Hutchinson M.I."/>
            <person name="Powell A.J."/>
            <person name="Barry K."/>
            <person name="Miller A.N."/>
            <person name="Grigoriev I.V."/>
            <person name="Debuchy R."/>
            <person name="Gladieux P."/>
            <person name="Thoren M.H."/>
            <person name="Johannesson H."/>
        </authorList>
    </citation>
    <scope>NUCLEOTIDE SEQUENCE</scope>
    <source>
        <strain evidence="1">CBS 990.96</strain>
    </source>
</reference>
<dbReference type="Proteomes" id="UP001301958">
    <property type="component" value="Unassembled WGS sequence"/>
</dbReference>
<keyword evidence="2" id="KW-1185">Reference proteome</keyword>
<reference evidence="1" key="1">
    <citation type="journal article" date="2023" name="Mol. Phylogenet. Evol.">
        <title>Genome-scale phylogeny and comparative genomics of the fungal order Sordariales.</title>
        <authorList>
            <person name="Hensen N."/>
            <person name="Bonometti L."/>
            <person name="Westerberg I."/>
            <person name="Brannstrom I.O."/>
            <person name="Guillou S."/>
            <person name="Cros-Aarteil S."/>
            <person name="Calhoun S."/>
            <person name="Haridas S."/>
            <person name="Kuo A."/>
            <person name="Mondo S."/>
            <person name="Pangilinan J."/>
            <person name="Riley R."/>
            <person name="LaButti K."/>
            <person name="Andreopoulos B."/>
            <person name="Lipzen A."/>
            <person name="Chen C."/>
            <person name="Yan M."/>
            <person name="Daum C."/>
            <person name="Ng V."/>
            <person name="Clum A."/>
            <person name="Steindorff A."/>
            <person name="Ohm R.A."/>
            <person name="Martin F."/>
            <person name="Silar P."/>
            <person name="Natvig D.O."/>
            <person name="Lalanne C."/>
            <person name="Gautier V."/>
            <person name="Ament-Velasquez S.L."/>
            <person name="Kruys A."/>
            <person name="Hutchinson M.I."/>
            <person name="Powell A.J."/>
            <person name="Barry K."/>
            <person name="Miller A.N."/>
            <person name="Grigoriev I.V."/>
            <person name="Debuchy R."/>
            <person name="Gladieux P."/>
            <person name="Hiltunen Thoren M."/>
            <person name="Johannesson H."/>
        </authorList>
    </citation>
    <scope>NUCLEOTIDE SEQUENCE</scope>
    <source>
        <strain evidence="1">CBS 990.96</strain>
    </source>
</reference>
<protein>
    <submittedName>
        <fullName evidence="1">Uncharacterized protein</fullName>
    </submittedName>
</protein>
<comment type="caution">
    <text evidence="1">The sequence shown here is derived from an EMBL/GenBank/DDBJ whole genome shotgun (WGS) entry which is preliminary data.</text>
</comment>
<organism evidence="1 2">
    <name type="scientific">Podospora fimiseda</name>
    <dbReference type="NCBI Taxonomy" id="252190"/>
    <lineage>
        <taxon>Eukaryota</taxon>
        <taxon>Fungi</taxon>
        <taxon>Dikarya</taxon>
        <taxon>Ascomycota</taxon>
        <taxon>Pezizomycotina</taxon>
        <taxon>Sordariomycetes</taxon>
        <taxon>Sordariomycetidae</taxon>
        <taxon>Sordariales</taxon>
        <taxon>Podosporaceae</taxon>
        <taxon>Podospora</taxon>
    </lineage>
</organism>
<dbReference type="EMBL" id="MU865297">
    <property type="protein sequence ID" value="KAK4230740.1"/>
    <property type="molecule type" value="Genomic_DNA"/>
</dbReference>
<accession>A0AAN7BWC4</accession>
<name>A0AAN7BWC4_9PEZI</name>
<evidence type="ECO:0000313" key="1">
    <source>
        <dbReference type="EMBL" id="KAK4230740.1"/>
    </source>
</evidence>
<dbReference type="AlphaFoldDB" id="A0AAN7BWC4"/>
<evidence type="ECO:0000313" key="2">
    <source>
        <dbReference type="Proteomes" id="UP001301958"/>
    </source>
</evidence>
<proteinExistence type="predicted"/>